<evidence type="ECO:0000313" key="1">
    <source>
        <dbReference type="EMBL" id="ARR28912.1"/>
    </source>
</evidence>
<dbReference type="EMBL" id="KX832224">
    <property type="protein sequence ID" value="ARR28912.1"/>
    <property type="molecule type" value="Genomic_DNA"/>
</dbReference>
<organism evidence="1">
    <name type="scientific">Ranid herpesvirus 3</name>
    <dbReference type="NCBI Taxonomy" id="1987509"/>
    <lineage>
        <taxon>Viruses</taxon>
        <taxon>Duplodnaviria</taxon>
        <taxon>Heunggongvirae</taxon>
        <taxon>Peploviricota</taxon>
        <taxon>Herviviricetes</taxon>
        <taxon>Herpesvirales</taxon>
        <taxon>Alloherpesviridae</taxon>
        <taxon>Batravirus</taxon>
        <taxon>Batravirus ranidallo3</taxon>
    </lineage>
</organism>
<name>A0A1X9T5D2_9VIRU</name>
<evidence type="ECO:0000313" key="2">
    <source>
        <dbReference type="Proteomes" id="UP000203507"/>
    </source>
</evidence>
<dbReference type="GeneID" id="32878246"/>
<accession>A0A1X9T5D2</accession>
<dbReference type="Proteomes" id="UP000203507">
    <property type="component" value="Segment"/>
</dbReference>
<proteinExistence type="predicted"/>
<dbReference type="KEGG" id="vg:32878246"/>
<protein>
    <submittedName>
        <fullName evidence="1">Uncharacterized protein</fullName>
    </submittedName>
</protein>
<reference evidence="1" key="1">
    <citation type="journal article" date="2017" name="Vet. Pathol.">
        <title>Ranid Herpesvirus 3 and Proliferative Dermatitis in Free-Ranging Wild Common Frogs (Rana Temporaria).</title>
        <authorList>
            <person name="Origgi F.C."/>
            <person name="Schmidt B.R."/>
            <person name="Lohmann P."/>
            <person name="Otten P."/>
            <person name="Akdesir E."/>
            <person name="Gaschen V."/>
            <person name="Aguilar-Bultet L."/>
            <person name="Wahli T."/>
            <person name="Sattler U."/>
            <person name="Stoffel M.H."/>
        </authorList>
    </citation>
    <scope>NUCLEOTIDE SEQUENCE [LARGE SCALE GENOMIC DNA]</scope>
    <source>
        <strain evidence="1">FO1_2015</strain>
    </source>
</reference>
<sequence length="94" mass="9928">MRGWAIHGPFFMSGTLSSKIIGIGSVYPVRMAGIRMNVSPFSCKSVAYRRSSRAGCDGAGSILLMRGSFIALATTSVDQSTSITMSFESAPAVE</sequence>
<keyword evidence="2" id="KW-1185">Reference proteome</keyword>
<dbReference type="RefSeq" id="YP_009362421.1">
    <property type="nucleotide sequence ID" value="NC_034618.1"/>
</dbReference>